<keyword evidence="3" id="KW-1185">Reference proteome</keyword>
<accession>A0A7R7DTN4</accession>
<dbReference type="Proteomes" id="UP000611640">
    <property type="component" value="Chromosome"/>
</dbReference>
<dbReference type="PANTHER" id="PTHR43459">
    <property type="entry name" value="ENOYL-COA HYDRATASE"/>
    <property type="match status" value="1"/>
</dbReference>
<dbReference type="Gene3D" id="3.90.226.10">
    <property type="entry name" value="2-enoyl-CoA Hydratase, Chain A, domain 1"/>
    <property type="match status" value="1"/>
</dbReference>
<reference evidence="2 3" key="1">
    <citation type="submission" date="2020-08" db="EMBL/GenBank/DDBJ databases">
        <title>Whole genome shotgun sequence of Actinocatenispora thailandica NBRC 105041.</title>
        <authorList>
            <person name="Komaki H."/>
            <person name="Tamura T."/>
        </authorList>
    </citation>
    <scope>NUCLEOTIDE SEQUENCE [LARGE SCALE GENOMIC DNA]</scope>
    <source>
        <strain evidence="2 3">NBRC 105041</strain>
    </source>
</reference>
<dbReference type="EMBL" id="AP023355">
    <property type="protein sequence ID" value="BCJ37635.1"/>
    <property type="molecule type" value="Genomic_DNA"/>
</dbReference>
<dbReference type="InterPro" id="IPR001753">
    <property type="entry name" value="Enoyl-CoA_hydra/iso"/>
</dbReference>
<dbReference type="KEGG" id="atl:Athai_51380"/>
<dbReference type="AlphaFoldDB" id="A0A7R7DTN4"/>
<comment type="similarity">
    <text evidence="1">Belongs to the enoyl-CoA hydratase/isomerase family.</text>
</comment>
<protein>
    <submittedName>
        <fullName evidence="2">Enoyl-CoA hydratase</fullName>
    </submittedName>
</protein>
<organism evidence="2 3">
    <name type="scientific">Actinocatenispora thailandica</name>
    <dbReference type="NCBI Taxonomy" id="227318"/>
    <lineage>
        <taxon>Bacteria</taxon>
        <taxon>Bacillati</taxon>
        <taxon>Actinomycetota</taxon>
        <taxon>Actinomycetes</taxon>
        <taxon>Micromonosporales</taxon>
        <taxon>Micromonosporaceae</taxon>
        <taxon>Actinocatenispora</taxon>
    </lineage>
</organism>
<dbReference type="PANTHER" id="PTHR43459:SF1">
    <property type="entry name" value="EG:BACN32G11.4 PROTEIN"/>
    <property type="match status" value="1"/>
</dbReference>
<evidence type="ECO:0000313" key="2">
    <source>
        <dbReference type="EMBL" id="BCJ37635.1"/>
    </source>
</evidence>
<dbReference type="InterPro" id="IPR029045">
    <property type="entry name" value="ClpP/crotonase-like_dom_sf"/>
</dbReference>
<dbReference type="Gene3D" id="1.10.12.10">
    <property type="entry name" value="Lyase 2-enoyl-coa Hydratase, Chain A, domain 2"/>
    <property type="match status" value="1"/>
</dbReference>
<dbReference type="SUPFAM" id="SSF52096">
    <property type="entry name" value="ClpP/crotonase"/>
    <property type="match status" value="1"/>
</dbReference>
<dbReference type="RefSeq" id="WP_203963815.1">
    <property type="nucleotide sequence ID" value="NZ_AP023355.1"/>
</dbReference>
<sequence length="263" mass="27095">MTEVLLVDRADTGVVTFTFNRPESLNSLSTELKEALRDALRDAAADDGCRALLLAGAGRGFCVGQDLREHIETLDTSADPMRTVHEHYTPIAELLGGMPKPVVAAVRGPAAGAGAALAFLADFRIGGPGTSFSMSFAGVGLAGDTGISWSLPRLVGYAKATELTLLGTKVDAGTADRLGLLTDLVADDDQVLPTATALAARLAAGPTVAYGQLKRELATGASGTLHDALAVEADAQAVCAGTADHRAATEAFVAKQRPTFHGR</sequence>
<dbReference type="GO" id="GO:0003824">
    <property type="term" value="F:catalytic activity"/>
    <property type="evidence" value="ECO:0007669"/>
    <property type="project" value="UniProtKB-ARBA"/>
</dbReference>
<evidence type="ECO:0000313" key="3">
    <source>
        <dbReference type="Proteomes" id="UP000611640"/>
    </source>
</evidence>
<proteinExistence type="inferred from homology"/>
<dbReference type="InterPro" id="IPR014748">
    <property type="entry name" value="Enoyl-CoA_hydra_C"/>
</dbReference>
<gene>
    <name evidence="2" type="primary">paaG_2</name>
    <name evidence="2" type="ORF">Athai_51380</name>
</gene>
<name>A0A7R7DTN4_9ACTN</name>
<evidence type="ECO:0000256" key="1">
    <source>
        <dbReference type="ARBA" id="ARBA00005254"/>
    </source>
</evidence>
<dbReference type="Pfam" id="PF00378">
    <property type="entry name" value="ECH_1"/>
    <property type="match status" value="1"/>
</dbReference>
<dbReference type="CDD" id="cd06558">
    <property type="entry name" value="crotonase-like"/>
    <property type="match status" value="1"/>
</dbReference>